<dbReference type="RefSeq" id="WP_345391794.1">
    <property type="nucleotide sequence ID" value="NZ_BAABLA010000007.1"/>
</dbReference>
<gene>
    <name evidence="1" type="ORF">ACFQGD_31810</name>
</gene>
<dbReference type="SUPFAM" id="SSF140453">
    <property type="entry name" value="EsxAB dimer-like"/>
    <property type="match status" value="1"/>
</dbReference>
<dbReference type="Gene3D" id="1.10.287.1060">
    <property type="entry name" value="ESAT-6-like"/>
    <property type="match status" value="1"/>
</dbReference>
<evidence type="ECO:0008006" key="3">
    <source>
        <dbReference type="Google" id="ProtNLM"/>
    </source>
</evidence>
<accession>A0ABW2CAG8</accession>
<evidence type="ECO:0000313" key="1">
    <source>
        <dbReference type="EMBL" id="MFC6871717.1"/>
    </source>
</evidence>
<keyword evidence="2" id="KW-1185">Reference proteome</keyword>
<reference evidence="2" key="1">
    <citation type="journal article" date="2019" name="Int. J. Syst. Evol. Microbiol.">
        <title>The Global Catalogue of Microorganisms (GCM) 10K type strain sequencing project: providing services to taxonomists for standard genome sequencing and annotation.</title>
        <authorList>
            <consortium name="The Broad Institute Genomics Platform"/>
            <consortium name="The Broad Institute Genome Sequencing Center for Infectious Disease"/>
            <person name="Wu L."/>
            <person name="Ma J."/>
        </authorList>
    </citation>
    <scope>NUCLEOTIDE SEQUENCE [LARGE SCALE GENOMIC DNA]</scope>
    <source>
        <strain evidence="2">KCTC 32255</strain>
    </source>
</reference>
<dbReference type="InterPro" id="IPR036689">
    <property type="entry name" value="ESAT-6-like_sf"/>
</dbReference>
<sequence length="373" mass="39165">MGFSVEPDAVAGLSKQFDRLAEHATQGRSYVANHTDLDLTGEGLINLIAGGHQQVQDQVEQFLKSLADPTATSTAGALDAAAKYYRATDDANARELDATYPCVDVGAAKVGTERVEANVGAFQEVADPTARYQPPQDYNEEMPYEPHWSDLASPTSLVRDAIWNVTGAAASLGICDRAYDPFEVFLKPVVGDWAGMRGCADVFRNVSAAVTEMADNTRWYAQSLPGAWTGNAADSCQVHLFVLAKSLESARQPLEDIAKEYEGAAVGAQKLSSSIGVLLSDIADAALAAAASAAVSGAAGATGVGLPIALVIGAFTLTRIYKVVRGVMQLLDLIARIRATVDAFRGAAGDFGKVDATTPLPKLPANSMTLPSV</sequence>
<proteinExistence type="predicted"/>
<name>A0ABW2CAG8_9PSEU</name>
<dbReference type="Proteomes" id="UP001596337">
    <property type="component" value="Unassembled WGS sequence"/>
</dbReference>
<protein>
    <recommendedName>
        <fullName evidence="3">Excreted virulence factor EspC, type VII ESX diderm</fullName>
    </recommendedName>
</protein>
<organism evidence="1 2">
    <name type="scientific">Haloechinothrix salitolerans</name>
    <dbReference type="NCBI Taxonomy" id="926830"/>
    <lineage>
        <taxon>Bacteria</taxon>
        <taxon>Bacillati</taxon>
        <taxon>Actinomycetota</taxon>
        <taxon>Actinomycetes</taxon>
        <taxon>Pseudonocardiales</taxon>
        <taxon>Pseudonocardiaceae</taxon>
        <taxon>Haloechinothrix</taxon>
    </lineage>
</organism>
<dbReference type="EMBL" id="JBHSXX010000001">
    <property type="protein sequence ID" value="MFC6871717.1"/>
    <property type="molecule type" value="Genomic_DNA"/>
</dbReference>
<comment type="caution">
    <text evidence="1">The sequence shown here is derived from an EMBL/GenBank/DDBJ whole genome shotgun (WGS) entry which is preliminary data.</text>
</comment>
<evidence type="ECO:0000313" key="2">
    <source>
        <dbReference type="Proteomes" id="UP001596337"/>
    </source>
</evidence>